<name>A0AAD5U3J1_9FUNG</name>
<dbReference type="Pfam" id="PF13883">
    <property type="entry name" value="CREG_beta-barrel"/>
    <property type="match status" value="1"/>
</dbReference>
<evidence type="ECO:0000256" key="1">
    <source>
        <dbReference type="SAM" id="SignalP"/>
    </source>
</evidence>
<reference evidence="3" key="1">
    <citation type="submission" date="2020-05" db="EMBL/GenBank/DDBJ databases">
        <title>Phylogenomic resolution of chytrid fungi.</title>
        <authorList>
            <person name="Stajich J.E."/>
            <person name="Amses K."/>
            <person name="Simmons R."/>
            <person name="Seto K."/>
            <person name="Myers J."/>
            <person name="Bonds A."/>
            <person name="Quandt C.A."/>
            <person name="Barry K."/>
            <person name="Liu P."/>
            <person name="Grigoriev I."/>
            <person name="Longcore J.E."/>
            <person name="James T.Y."/>
        </authorList>
    </citation>
    <scope>NUCLEOTIDE SEQUENCE</scope>
    <source>
        <strain evidence="3">JEL0476</strain>
    </source>
</reference>
<dbReference type="InterPro" id="IPR012349">
    <property type="entry name" value="Split_barrel_FMN-bd"/>
</dbReference>
<dbReference type="AlphaFoldDB" id="A0AAD5U3J1"/>
<accession>A0AAD5U3J1</accession>
<dbReference type="EMBL" id="JADGJW010000149">
    <property type="protein sequence ID" value="KAJ3222983.1"/>
    <property type="molecule type" value="Genomic_DNA"/>
</dbReference>
<organism evidence="3 4">
    <name type="scientific">Clydaea vesicula</name>
    <dbReference type="NCBI Taxonomy" id="447962"/>
    <lineage>
        <taxon>Eukaryota</taxon>
        <taxon>Fungi</taxon>
        <taxon>Fungi incertae sedis</taxon>
        <taxon>Chytridiomycota</taxon>
        <taxon>Chytridiomycota incertae sedis</taxon>
        <taxon>Chytridiomycetes</taxon>
        <taxon>Lobulomycetales</taxon>
        <taxon>Lobulomycetaceae</taxon>
        <taxon>Clydaea</taxon>
    </lineage>
</organism>
<sequence>MKVISANLGIISLFSTVFCISSKEQAAIARVLVSNDTEIASLATIQRAYSWDESDGFPFSSPEMFVDDNCLPNPKGDIYFFLIDWGVHAKNIYANPKISMSFRDLTLYDESKASEQDKKKFIKNGWADTKRLTLEGTAKKVDPSSTEFKLAKECYIKKYPVIKNWYSPDEKTGHGQTDFVPFKLEVKYVRYIGGFGIAGWIPLEYYQSKDDSDKFIDDSL</sequence>
<evidence type="ECO:0000259" key="2">
    <source>
        <dbReference type="Pfam" id="PF13883"/>
    </source>
</evidence>
<keyword evidence="1" id="KW-0732">Signal</keyword>
<proteinExistence type="predicted"/>
<protein>
    <recommendedName>
        <fullName evidence="2">CREG-like beta-barrel domain-containing protein</fullName>
    </recommendedName>
</protein>
<feature type="signal peptide" evidence="1">
    <location>
        <begin position="1"/>
        <end position="19"/>
    </location>
</feature>
<feature type="domain" description="CREG-like beta-barrel" evidence="2">
    <location>
        <begin position="23"/>
        <end position="207"/>
    </location>
</feature>
<dbReference type="Proteomes" id="UP001211065">
    <property type="component" value="Unassembled WGS sequence"/>
</dbReference>
<dbReference type="PANTHER" id="PTHR37273">
    <property type="entry name" value="CHROMOSOME 8, WHOLE GENOME SHOTGUN SEQUENCE"/>
    <property type="match status" value="1"/>
</dbReference>
<dbReference type="PANTHER" id="PTHR37273:SF1">
    <property type="entry name" value="ADL397C-AP"/>
    <property type="match status" value="1"/>
</dbReference>
<dbReference type="InterPro" id="IPR055343">
    <property type="entry name" value="CREG_beta-barrel"/>
</dbReference>
<comment type="caution">
    <text evidence="3">The sequence shown here is derived from an EMBL/GenBank/DDBJ whole genome shotgun (WGS) entry which is preliminary data.</text>
</comment>
<dbReference type="SUPFAM" id="SSF50475">
    <property type="entry name" value="FMN-binding split barrel"/>
    <property type="match status" value="1"/>
</dbReference>
<evidence type="ECO:0000313" key="3">
    <source>
        <dbReference type="EMBL" id="KAJ3222983.1"/>
    </source>
</evidence>
<keyword evidence="4" id="KW-1185">Reference proteome</keyword>
<evidence type="ECO:0000313" key="4">
    <source>
        <dbReference type="Proteomes" id="UP001211065"/>
    </source>
</evidence>
<gene>
    <name evidence="3" type="ORF">HK099_001642</name>
</gene>
<dbReference type="Gene3D" id="2.30.110.10">
    <property type="entry name" value="Electron Transport, Fmn-binding Protein, Chain A"/>
    <property type="match status" value="1"/>
</dbReference>
<feature type="chain" id="PRO_5042027911" description="CREG-like beta-barrel domain-containing protein" evidence="1">
    <location>
        <begin position="20"/>
        <end position="220"/>
    </location>
</feature>